<dbReference type="Proteomes" id="UP000028990">
    <property type="component" value="Unassembled WGS sequence"/>
</dbReference>
<evidence type="ECO:0000313" key="3">
    <source>
        <dbReference type="Proteomes" id="UP000028990"/>
    </source>
</evidence>
<dbReference type="AlphaFoldDB" id="A0A091D2Z5"/>
<gene>
    <name evidence="2" type="ORF">H920_12150</name>
</gene>
<name>A0A091D2Z5_FUKDA</name>
<accession>A0A091D2Z5</accession>
<sequence length="145" mass="15271">MSPRSEPPTARPQEAQNGPASAPDAFAAGKPSPPAPPLRPSPPPPRAESSSGVQSREPGLCVQSRSQDGGKNRAADTSNDLLTLGAPPTPSLVNKVQLYSGQSKSRTLQELQSRTVQGLIAGLNRPLINRIMAEAEKEELHRLGP</sequence>
<feature type="region of interest" description="Disordered" evidence="1">
    <location>
        <begin position="1"/>
        <end position="88"/>
    </location>
</feature>
<feature type="compositionally biased region" description="Pro residues" evidence="1">
    <location>
        <begin position="31"/>
        <end position="46"/>
    </location>
</feature>
<evidence type="ECO:0000313" key="2">
    <source>
        <dbReference type="EMBL" id="KFO26474.1"/>
    </source>
</evidence>
<protein>
    <submittedName>
        <fullName evidence="2">Uncharacterized protein</fullName>
    </submittedName>
</protein>
<organism evidence="2 3">
    <name type="scientific">Fukomys damarensis</name>
    <name type="common">Damaraland mole rat</name>
    <name type="synonym">Cryptomys damarensis</name>
    <dbReference type="NCBI Taxonomy" id="885580"/>
    <lineage>
        <taxon>Eukaryota</taxon>
        <taxon>Metazoa</taxon>
        <taxon>Chordata</taxon>
        <taxon>Craniata</taxon>
        <taxon>Vertebrata</taxon>
        <taxon>Euteleostomi</taxon>
        <taxon>Mammalia</taxon>
        <taxon>Eutheria</taxon>
        <taxon>Euarchontoglires</taxon>
        <taxon>Glires</taxon>
        <taxon>Rodentia</taxon>
        <taxon>Hystricomorpha</taxon>
        <taxon>Bathyergidae</taxon>
        <taxon>Fukomys</taxon>
    </lineage>
</organism>
<feature type="compositionally biased region" description="Pro residues" evidence="1">
    <location>
        <begin position="1"/>
        <end position="10"/>
    </location>
</feature>
<evidence type="ECO:0000256" key="1">
    <source>
        <dbReference type="SAM" id="MobiDB-lite"/>
    </source>
</evidence>
<reference evidence="2 3" key="1">
    <citation type="submission" date="2013-11" db="EMBL/GenBank/DDBJ databases">
        <title>The Damaraland mole rat (Fukomys damarensis) genome and evolution of African mole rats.</title>
        <authorList>
            <person name="Gladyshev V.N."/>
            <person name="Fang X."/>
        </authorList>
    </citation>
    <scope>NUCLEOTIDE SEQUENCE [LARGE SCALE GENOMIC DNA]</scope>
    <source>
        <tissue evidence="2">Liver</tissue>
    </source>
</reference>
<dbReference type="EMBL" id="KN123184">
    <property type="protein sequence ID" value="KFO26474.1"/>
    <property type="molecule type" value="Genomic_DNA"/>
</dbReference>
<keyword evidence="3" id="KW-1185">Reference proteome</keyword>
<proteinExistence type="predicted"/>